<dbReference type="SUPFAM" id="SSF103473">
    <property type="entry name" value="MFS general substrate transporter"/>
    <property type="match status" value="1"/>
</dbReference>
<dbReference type="KEGG" id="mlr:MELLADRAFT_36671"/>
<gene>
    <name evidence="8" type="ORF">MELLADRAFT_36671</name>
</gene>
<feature type="non-terminal residue" evidence="8">
    <location>
        <position position="1"/>
    </location>
</feature>
<keyword evidence="5 6" id="KW-0472">Membrane</keyword>
<dbReference type="InterPro" id="IPR036259">
    <property type="entry name" value="MFS_trans_sf"/>
</dbReference>
<feature type="transmembrane region" description="Helical" evidence="6">
    <location>
        <begin position="170"/>
        <end position="193"/>
    </location>
</feature>
<proteinExistence type="predicted"/>
<dbReference type="FunFam" id="1.20.1250.20:FF:000018">
    <property type="entry name" value="MFS transporter permease"/>
    <property type="match status" value="1"/>
</dbReference>
<dbReference type="PANTHER" id="PTHR43791">
    <property type="entry name" value="PERMEASE-RELATED"/>
    <property type="match status" value="1"/>
</dbReference>
<dbReference type="eggNOG" id="KOG2533">
    <property type="taxonomic scope" value="Eukaryota"/>
</dbReference>
<feature type="transmembrane region" description="Helical" evidence="6">
    <location>
        <begin position="244"/>
        <end position="264"/>
    </location>
</feature>
<dbReference type="Gene3D" id="1.20.1250.20">
    <property type="entry name" value="MFS general substrate transporter like domains"/>
    <property type="match status" value="2"/>
</dbReference>
<feature type="transmembrane region" description="Helical" evidence="6">
    <location>
        <begin position="284"/>
        <end position="304"/>
    </location>
</feature>
<dbReference type="InterPro" id="IPR020846">
    <property type="entry name" value="MFS_dom"/>
</dbReference>
<dbReference type="PROSITE" id="PS50850">
    <property type="entry name" value="MFS"/>
    <property type="match status" value="1"/>
</dbReference>
<dbReference type="RefSeq" id="XP_007411191.1">
    <property type="nucleotide sequence ID" value="XM_007411129.1"/>
</dbReference>
<organism evidence="9">
    <name type="scientific">Melampsora larici-populina (strain 98AG31 / pathotype 3-4-7)</name>
    <name type="common">Poplar leaf rust fungus</name>
    <dbReference type="NCBI Taxonomy" id="747676"/>
    <lineage>
        <taxon>Eukaryota</taxon>
        <taxon>Fungi</taxon>
        <taxon>Dikarya</taxon>
        <taxon>Basidiomycota</taxon>
        <taxon>Pucciniomycotina</taxon>
        <taxon>Pucciniomycetes</taxon>
        <taxon>Pucciniales</taxon>
        <taxon>Melampsoraceae</taxon>
        <taxon>Melampsora</taxon>
    </lineage>
</organism>
<feature type="transmembrane region" description="Helical" evidence="6">
    <location>
        <begin position="7"/>
        <end position="26"/>
    </location>
</feature>
<feature type="transmembrane region" description="Helical" evidence="6">
    <location>
        <begin position="403"/>
        <end position="424"/>
    </location>
</feature>
<name>F4RPM3_MELLP</name>
<evidence type="ECO:0000256" key="2">
    <source>
        <dbReference type="ARBA" id="ARBA00022448"/>
    </source>
</evidence>
<keyword evidence="9" id="KW-1185">Reference proteome</keyword>
<evidence type="ECO:0000259" key="7">
    <source>
        <dbReference type="PROSITE" id="PS50850"/>
    </source>
</evidence>
<dbReference type="GO" id="GO:0022857">
    <property type="term" value="F:transmembrane transporter activity"/>
    <property type="evidence" value="ECO:0007669"/>
    <property type="project" value="InterPro"/>
</dbReference>
<dbReference type="HOGENOM" id="CLU_001265_0_1_1"/>
<keyword evidence="3 6" id="KW-0812">Transmembrane</keyword>
<keyword evidence="4 6" id="KW-1133">Transmembrane helix</keyword>
<feature type="domain" description="Major facilitator superfamily (MFS) profile" evidence="7">
    <location>
        <begin position="11"/>
        <end position="465"/>
    </location>
</feature>
<feature type="transmembrane region" description="Helical" evidence="6">
    <location>
        <begin position="103"/>
        <end position="125"/>
    </location>
</feature>
<dbReference type="Pfam" id="PF07690">
    <property type="entry name" value="MFS_1"/>
    <property type="match status" value="1"/>
</dbReference>
<feature type="transmembrane region" description="Helical" evidence="6">
    <location>
        <begin position="77"/>
        <end position="97"/>
    </location>
</feature>
<dbReference type="FunCoup" id="F4RPM3">
    <property type="interactions" value="75"/>
</dbReference>
<dbReference type="VEuPathDB" id="FungiDB:MELLADRAFT_36671"/>
<feature type="transmembrane region" description="Helical" evidence="6">
    <location>
        <begin position="373"/>
        <end position="391"/>
    </location>
</feature>
<dbReference type="InterPro" id="IPR011701">
    <property type="entry name" value="MFS"/>
</dbReference>
<accession>F4RPM3</accession>
<dbReference type="EMBL" id="GL883112">
    <property type="protein sequence ID" value="EGG05702.1"/>
    <property type="molecule type" value="Genomic_DNA"/>
</dbReference>
<keyword evidence="2" id="KW-0813">Transport</keyword>
<dbReference type="OrthoDB" id="2962993at2759"/>
<feature type="transmembrane region" description="Helical" evidence="6">
    <location>
        <begin position="46"/>
        <end position="65"/>
    </location>
</feature>
<reference evidence="9" key="1">
    <citation type="journal article" date="2011" name="Proc. Natl. Acad. Sci. U.S.A.">
        <title>Obligate biotrophy features unraveled by the genomic analysis of rust fungi.</title>
        <authorList>
            <person name="Duplessis S."/>
            <person name="Cuomo C.A."/>
            <person name="Lin Y.-C."/>
            <person name="Aerts A."/>
            <person name="Tisserant E."/>
            <person name="Veneault-Fourrey C."/>
            <person name="Joly D.L."/>
            <person name="Hacquard S."/>
            <person name="Amselem J."/>
            <person name="Cantarel B.L."/>
            <person name="Chiu R."/>
            <person name="Coutinho P.M."/>
            <person name="Feau N."/>
            <person name="Field M."/>
            <person name="Frey P."/>
            <person name="Gelhaye E."/>
            <person name="Goldberg J."/>
            <person name="Grabherr M.G."/>
            <person name="Kodira C.D."/>
            <person name="Kohler A."/>
            <person name="Kuees U."/>
            <person name="Lindquist E.A."/>
            <person name="Lucas S.M."/>
            <person name="Mago R."/>
            <person name="Mauceli E."/>
            <person name="Morin E."/>
            <person name="Murat C."/>
            <person name="Pangilinan J.L."/>
            <person name="Park R."/>
            <person name="Pearson M."/>
            <person name="Quesneville H."/>
            <person name="Rouhier N."/>
            <person name="Sakthikumar S."/>
            <person name="Salamov A.A."/>
            <person name="Schmutz J."/>
            <person name="Selles B."/>
            <person name="Shapiro H."/>
            <person name="Tanguay P."/>
            <person name="Tuskan G.A."/>
            <person name="Henrissat B."/>
            <person name="Van de Peer Y."/>
            <person name="Rouze P."/>
            <person name="Ellis J.G."/>
            <person name="Dodds P.N."/>
            <person name="Schein J.E."/>
            <person name="Zhong S."/>
            <person name="Hamelin R.C."/>
            <person name="Grigoriev I.V."/>
            <person name="Szabo L.J."/>
            <person name="Martin F."/>
        </authorList>
    </citation>
    <scope>NUCLEOTIDE SEQUENCE [LARGE SCALE GENOMIC DNA]</scope>
    <source>
        <strain evidence="9">98AG31 / pathotype 3-4-7</strain>
    </source>
</reference>
<protein>
    <recommendedName>
        <fullName evidence="7">Major facilitator superfamily (MFS) profile domain-containing protein</fullName>
    </recommendedName>
</protein>
<feature type="transmembrane region" description="Helical" evidence="6">
    <location>
        <begin position="311"/>
        <end position="331"/>
    </location>
</feature>
<dbReference type="InParanoid" id="F4RPM3"/>
<dbReference type="Proteomes" id="UP000001072">
    <property type="component" value="Unassembled WGS sequence"/>
</dbReference>
<dbReference type="AlphaFoldDB" id="F4RPM3"/>
<evidence type="ECO:0000256" key="4">
    <source>
        <dbReference type="ARBA" id="ARBA00022989"/>
    </source>
</evidence>
<evidence type="ECO:0000313" key="8">
    <source>
        <dbReference type="EMBL" id="EGG05702.1"/>
    </source>
</evidence>
<feature type="transmembrane region" description="Helical" evidence="6">
    <location>
        <begin position="137"/>
        <end position="158"/>
    </location>
</feature>
<evidence type="ECO:0000256" key="6">
    <source>
        <dbReference type="SAM" id="Phobius"/>
    </source>
</evidence>
<evidence type="ECO:0000256" key="5">
    <source>
        <dbReference type="ARBA" id="ARBA00023136"/>
    </source>
</evidence>
<dbReference type="GeneID" id="18927572"/>
<comment type="subcellular location">
    <subcellularLocation>
        <location evidence="1">Membrane</location>
        <topology evidence="1">Multi-pass membrane protein</topology>
    </subcellularLocation>
</comment>
<dbReference type="PANTHER" id="PTHR43791:SF67">
    <property type="entry name" value="TRANSPORTER, PUTATIVE (AFU_ORTHOLOGUE AFUA_3G04010)-RELATED"/>
    <property type="match status" value="1"/>
</dbReference>
<sequence length="465" mass="51075">RKVLRKIDLRTIPCVMLLYLACFVDRSNIGNAKVAGLERDLHLKGIQFNIALSAFTITYVIVKIPSNHILRKVGAKIWLPFLVFCWGVVTVFSAFMSNYASLLAVRAVLGLCEGGLQPGVILYLSSLYRPEELQLRVGLSFCSTALSHILGGFLAFAIHRRMDGFAGKAAWSWIFIIEGTLTIFVAVVVWFFLCSSIETAPYLTPSEREFAAETLPSLDNERNTLHSDEFEWFECRRAFLDPQVWLIGLSESAISIPLAALSFFLPTCMSLVSGMGHTGAAAQLFSALPYIPALVTVIASALLADRWRIRGPIVLACVPVGIIGYLMLIFSKSAGTRYAAFFFVVSGLYPVIPCLVCIIPINTSGVVKRATCVGIQGMIQGLSILIAPFIYIKGEPEVKGHKIALGLACGAWALTAANVLYCHFENSRKASGRRDHLAAQYLEQFRAGKTRAPIGDRSPNFYFTL</sequence>
<dbReference type="GO" id="GO:0016020">
    <property type="term" value="C:membrane"/>
    <property type="evidence" value="ECO:0007669"/>
    <property type="project" value="UniProtKB-SubCell"/>
</dbReference>
<evidence type="ECO:0000256" key="3">
    <source>
        <dbReference type="ARBA" id="ARBA00022692"/>
    </source>
</evidence>
<feature type="transmembrane region" description="Helical" evidence="6">
    <location>
        <begin position="337"/>
        <end position="361"/>
    </location>
</feature>
<evidence type="ECO:0000313" key="9">
    <source>
        <dbReference type="Proteomes" id="UP000001072"/>
    </source>
</evidence>
<evidence type="ECO:0000256" key="1">
    <source>
        <dbReference type="ARBA" id="ARBA00004141"/>
    </source>
</evidence>